<evidence type="ECO:0000256" key="1">
    <source>
        <dbReference type="ARBA" id="ARBA00022741"/>
    </source>
</evidence>
<dbReference type="EMBL" id="LICD01000045">
    <property type="protein sequence ID" value="KRO82229.1"/>
    <property type="molecule type" value="Genomic_DNA"/>
</dbReference>
<dbReference type="Pfam" id="PF07717">
    <property type="entry name" value="OB_NTP_bind"/>
    <property type="match status" value="1"/>
</dbReference>
<accession>A0A0R2T4M0</accession>
<dbReference type="SUPFAM" id="SSF52540">
    <property type="entry name" value="P-loop containing nucleoside triphosphate hydrolases"/>
    <property type="match status" value="1"/>
</dbReference>
<proteinExistence type="predicted"/>
<evidence type="ECO:0000256" key="3">
    <source>
        <dbReference type="ARBA" id="ARBA00022806"/>
    </source>
</evidence>
<reference evidence="7 8" key="1">
    <citation type="submission" date="2015-10" db="EMBL/GenBank/DDBJ databases">
        <title>Metagenome-Assembled Genomes uncover a global brackish microbiome.</title>
        <authorList>
            <person name="Hugerth L.W."/>
            <person name="Larsson J."/>
            <person name="Alneberg J."/>
            <person name="Lindh M.V."/>
            <person name="Legrand C."/>
            <person name="Pinhassi J."/>
            <person name="Andersson A.F."/>
        </authorList>
    </citation>
    <scope>NUCLEOTIDE SEQUENCE [LARGE SCALE GENOMIC DNA]</scope>
    <source>
        <strain evidence="7">BACL22 MAG-120619-bin3</strain>
    </source>
</reference>
<sequence length="1320" mass="147463">MPKAVGLLLNTLEKALARVQSADSFRLRQRVSKFSSTLSELSRDTLVTSERMHAFEQLQAELRKSESKCELRAQLIPETQSYPPQLPVSAKAGEIAELIRSNQVVVVAGDTGSGKTTQLPKICLEAGLGRRGMIGHTQPRRLAALSVATRIAEELGESAGRGVGSQVRFDDRTGPNTFLKLMTDGILLAEIQADRFLSKYEVIIIDEAHERSLNIDFLLGFLRDLIRKRTDLKLIITSATIDVEKFSSHFGNAPVVSVEGRTFPVEVRYKPLADPGEGARSEDAQTEAITTAVREILQHDRSNNQSSGDILVFLPSEREIRDTATSLRKAKLGDIDVLPLYGRLQHAEQARIFSTHQTRRVVLATNVAETSITVPGINYVVDTGTARISRYSLQSKVQRLPIEAISQASANQRKGRCGRVADGICIRLYSEQDFESRPLYTDPEIQRTNLAAVILRMLHLKLGDVEDFPFIEMPESKAINEGHKLLLELNAITASKNLTSIGRQMAVLPIDPRYSRMLLEAHKLGCLREVLIIVSGLSIQDPRESNSENRQVANERQAEYKHPDSDFMSLVTLWDTYEKLRQDSPQAALRKYCKKQFLSFMRMREWREVHRQLLLASQGLGFRVSNDDSDYASVHKSLIAGSLNQVARKSDDRSFVGTRNKKFSLFGASVLARSNTKWIMTGEQIETSQVFATQAAKIQPEWVEEVAMHLVKRESFDPHWSGKRQEVMAYEKVHLFGLTLVERALVRYAPVDSVAARAIFIRHGLVGQQVSSELGFVRHNLSLLERLEKLEDKLRRPDILASESQQIDFFERIIPSEVNSLRTLKSWLASIDDRKGVCLQLREKDLLADNGDGFSFADFPDAAAIQSNTLKIDYVFEPGKELDGATIDVPKALLAQLTAADIDWAVPGIIREKCVALIKGLPKAQRKNFIPVNAFVDQLVPYLMGGSVDLLDSLSDAIYELRRIRIERIQFEAIELRAHLKIKVRVVDNNGAQLGIDSSLRVLQERFCKDEVSGAKTPATKQDIGHPIETSGLVVMPEKALPQSLEVGEGNIRLIRFPSLVDAGSSVSVCLFADEHQAVLAHSRGVVKLVMLNSQQQRNMLRKQFDRFVKQNALKLPVGSADFAEQCIEACYVEALGSVKTVRSLETFEPALNVAKSQVVGIGDRLVTLLERIIVIRLTLKKRLSALTSAPGYLTSDVASQLERLFGPNFVAESGVERLKDYPRYLDAIELRLGKAPFMGPKDKIDSELLAGYWQKLETFKSAPQTSGAEGNATKFEELRWMLEEYRVSAFAQSLKTKMPVSPARIEKALERLKANSRGQ</sequence>
<dbReference type="FunFam" id="3.40.50.300:FF:001922">
    <property type="entry name" value="DEAH (Asp-Glu-Ala-His) box polypeptide 29"/>
    <property type="match status" value="1"/>
</dbReference>
<dbReference type="SMART" id="SM00847">
    <property type="entry name" value="HA2"/>
    <property type="match status" value="1"/>
</dbReference>
<evidence type="ECO:0000313" key="8">
    <source>
        <dbReference type="Proteomes" id="UP000051242"/>
    </source>
</evidence>
<comment type="caution">
    <text evidence="7">The sequence shown here is derived from an EMBL/GenBank/DDBJ whole genome shotgun (WGS) entry which is preliminary data.</text>
</comment>
<dbReference type="InterPro" id="IPR024590">
    <property type="entry name" value="HrpA_C"/>
</dbReference>
<keyword evidence="3" id="KW-0347">Helicase</keyword>
<dbReference type="Pfam" id="PF00270">
    <property type="entry name" value="DEAD"/>
    <property type="match status" value="1"/>
</dbReference>
<dbReference type="InterPro" id="IPR001650">
    <property type="entry name" value="Helicase_C-like"/>
</dbReference>
<dbReference type="InterPro" id="IPR007502">
    <property type="entry name" value="Helicase-assoc_dom"/>
</dbReference>
<dbReference type="PANTHER" id="PTHR18934">
    <property type="entry name" value="ATP-DEPENDENT RNA HELICASE"/>
    <property type="match status" value="1"/>
</dbReference>
<organism evidence="7 8">
    <name type="scientific">OM182 bacterium BACL3 MAG-120619-bin3</name>
    <dbReference type="NCBI Taxonomy" id="1655593"/>
    <lineage>
        <taxon>Bacteria</taxon>
        <taxon>Pseudomonadati</taxon>
        <taxon>Pseudomonadota</taxon>
        <taxon>Gammaproteobacteria</taxon>
        <taxon>OMG group</taxon>
        <taxon>OM182 clade</taxon>
    </lineage>
</organism>
<dbReference type="NCBIfam" id="TIGR01967">
    <property type="entry name" value="DEAH_box_HrpA"/>
    <property type="match status" value="1"/>
</dbReference>
<dbReference type="Pfam" id="PF04408">
    <property type="entry name" value="WHD_HA2"/>
    <property type="match status" value="1"/>
</dbReference>
<keyword evidence="1" id="KW-0547">Nucleotide-binding</keyword>
<dbReference type="GO" id="GO:0016787">
    <property type="term" value="F:hydrolase activity"/>
    <property type="evidence" value="ECO:0007669"/>
    <property type="project" value="UniProtKB-KW"/>
</dbReference>
<dbReference type="SMART" id="SM00487">
    <property type="entry name" value="DEXDc"/>
    <property type="match status" value="1"/>
</dbReference>
<evidence type="ECO:0000256" key="4">
    <source>
        <dbReference type="ARBA" id="ARBA00022840"/>
    </source>
</evidence>
<dbReference type="InterPro" id="IPR027417">
    <property type="entry name" value="P-loop_NTPase"/>
</dbReference>
<dbReference type="CDD" id="cd18791">
    <property type="entry name" value="SF2_C_RHA"/>
    <property type="match status" value="1"/>
</dbReference>
<evidence type="ECO:0000259" key="6">
    <source>
        <dbReference type="PROSITE" id="PS51194"/>
    </source>
</evidence>
<dbReference type="InterPro" id="IPR011709">
    <property type="entry name" value="DEAD-box_helicase_OB_fold"/>
</dbReference>
<dbReference type="SMART" id="SM00382">
    <property type="entry name" value="AAA"/>
    <property type="match status" value="1"/>
</dbReference>
<dbReference type="GO" id="GO:0005524">
    <property type="term" value="F:ATP binding"/>
    <property type="evidence" value="ECO:0007669"/>
    <property type="project" value="UniProtKB-KW"/>
</dbReference>
<dbReference type="InterPro" id="IPR010222">
    <property type="entry name" value="RNA_helicase_HrpA"/>
</dbReference>
<protein>
    <recommendedName>
        <fullName evidence="9">ATP-dependent RNA helicase HrpA</fullName>
    </recommendedName>
</protein>
<dbReference type="InterPro" id="IPR003593">
    <property type="entry name" value="AAA+_ATPase"/>
</dbReference>
<dbReference type="InterPro" id="IPR011545">
    <property type="entry name" value="DEAD/DEAH_box_helicase_dom"/>
</dbReference>
<dbReference type="Pfam" id="PF21010">
    <property type="entry name" value="HA2_C"/>
    <property type="match status" value="1"/>
</dbReference>
<dbReference type="PROSITE" id="PS51192">
    <property type="entry name" value="HELICASE_ATP_BIND_1"/>
    <property type="match status" value="1"/>
</dbReference>
<dbReference type="PROSITE" id="PS51194">
    <property type="entry name" value="HELICASE_CTER"/>
    <property type="match status" value="1"/>
</dbReference>
<dbReference type="Pfam" id="PF11898">
    <property type="entry name" value="DUF3418"/>
    <property type="match status" value="1"/>
</dbReference>
<dbReference type="SMART" id="SM00490">
    <property type="entry name" value="HELICc"/>
    <property type="match status" value="1"/>
</dbReference>
<dbReference type="FunFam" id="1.20.120.1080:FF:000005">
    <property type="entry name" value="ATP-dependent helicase HrpA"/>
    <property type="match status" value="1"/>
</dbReference>
<dbReference type="GO" id="GO:0003724">
    <property type="term" value="F:RNA helicase activity"/>
    <property type="evidence" value="ECO:0007669"/>
    <property type="project" value="InterPro"/>
</dbReference>
<dbReference type="InterPro" id="IPR048333">
    <property type="entry name" value="HA2_WH"/>
</dbReference>
<evidence type="ECO:0000259" key="5">
    <source>
        <dbReference type="PROSITE" id="PS51192"/>
    </source>
</evidence>
<evidence type="ECO:0008006" key="9">
    <source>
        <dbReference type="Google" id="ProtNLM"/>
    </source>
</evidence>
<dbReference type="PANTHER" id="PTHR18934:SF99">
    <property type="entry name" value="ATP-DEPENDENT RNA HELICASE DHX37-RELATED"/>
    <property type="match status" value="1"/>
</dbReference>
<keyword evidence="2" id="KW-0378">Hydrolase</keyword>
<dbReference type="GO" id="GO:0003723">
    <property type="term" value="F:RNA binding"/>
    <property type="evidence" value="ECO:0007669"/>
    <property type="project" value="TreeGrafter"/>
</dbReference>
<evidence type="ECO:0000313" key="7">
    <source>
        <dbReference type="EMBL" id="KRO82229.1"/>
    </source>
</evidence>
<dbReference type="InterPro" id="IPR014001">
    <property type="entry name" value="Helicase_ATP-bd"/>
</dbReference>
<evidence type="ECO:0000256" key="2">
    <source>
        <dbReference type="ARBA" id="ARBA00022801"/>
    </source>
</evidence>
<dbReference type="Proteomes" id="UP000051242">
    <property type="component" value="Unassembled WGS sequence"/>
</dbReference>
<name>A0A0R2T4M0_9GAMM</name>
<dbReference type="Pfam" id="PF00271">
    <property type="entry name" value="Helicase_C"/>
    <property type="match status" value="1"/>
</dbReference>
<dbReference type="Gene3D" id="1.20.120.1080">
    <property type="match status" value="1"/>
</dbReference>
<gene>
    <name evidence="7" type="ORF">ABR85_03400</name>
</gene>
<feature type="domain" description="Helicase ATP-binding" evidence="5">
    <location>
        <begin position="96"/>
        <end position="259"/>
    </location>
</feature>
<keyword evidence="4" id="KW-0067">ATP-binding</keyword>
<dbReference type="Gene3D" id="3.40.50.300">
    <property type="entry name" value="P-loop containing nucleotide triphosphate hydrolases"/>
    <property type="match status" value="2"/>
</dbReference>
<feature type="domain" description="Helicase C-terminal" evidence="6">
    <location>
        <begin position="288"/>
        <end position="461"/>
    </location>
</feature>